<organism evidence="1 2">
    <name type="scientific">Ktedonobacter racemifer DSM 44963</name>
    <dbReference type="NCBI Taxonomy" id="485913"/>
    <lineage>
        <taxon>Bacteria</taxon>
        <taxon>Bacillati</taxon>
        <taxon>Chloroflexota</taxon>
        <taxon>Ktedonobacteria</taxon>
        <taxon>Ktedonobacterales</taxon>
        <taxon>Ktedonobacteraceae</taxon>
        <taxon>Ktedonobacter</taxon>
    </lineage>
</organism>
<dbReference type="RefSeq" id="WP_007911427.1">
    <property type="nucleotide sequence ID" value="NZ_ADVG01000002.1"/>
</dbReference>
<dbReference type="Proteomes" id="UP000004508">
    <property type="component" value="Unassembled WGS sequence"/>
</dbReference>
<evidence type="ECO:0000313" key="2">
    <source>
        <dbReference type="Proteomes" id="UP000004508"/>
    </source>
</evidence>
<comment type="caution">
    <text evidence="1">The sequence shown here is derived from an EMBL/GenBank/DDBJ whole genome shotgun (WGS) entry which is preliminary data.</text>
</comment>
<name>D6TM15_KTERA</name>
<evidence type="ECO:0000313" key="1">
    <source>
        <dbReference type="EMBL" id="EFH86815.1"/>
    </source>
</evidence>
<dbReference type="InParanoid" id="D6TM15"/>
<reference evidence="1 2" key="1">
    <citation type="journal article" date="2011" name="Stand. Genomic Sci.">
        <title>Non-contiguous finished genome sequence and contextual data of the filamentous soil bacterium Ktedonobacter racemifer type strain (SOSP1-21).</title>
        <authorList>
            <person name="Chang Y.J."/>
            <person name="Land M."/>
            <person name="Hauser L."/>
            <person name="Chertkov O."/>
            <person name="Del Rio T.G."/>
            <person name="Nolan M."/>
            <person name="Copeland A."/>
            <person name="Tice H."/>
            <person name="Cheng J.F."/>
            <person name="Lucas S."/>
            <person name="Han C."/>
            <person name="Goodwin L."/>
            <person name="Pitluck S."/>
            <person name="Ivanova N."/>
            <person name="Ovchinikova G."/>
            <person name="Pati A."/>
            <person name="Chen A."/>
            <person name="Palaniappan K."/>
            <person name="Mavromatis K."/>
            <person name="Liolios K."/>
            <person name="Brettin T."/>
            <person name="Fiebig A."/>
            <person name="Rohde M."/>
            <person name="Abt B."/>
            <person name="Goker M."/>
            <person name="Detter J.C."/>
            <person name="Woyke T."/>
            <person name="Bristow J."/>
            <person name="Eisen J.A."/>
            <person name="Markowitz V."/>
            <person name="Hugenholtz P."/>
            <person name="Kyrpides N.C."/>
            <person name="Klenk H.P."/>
            <person name="Lapidus A."/>
        </authorList>
    </citation>
    <scope>NUCLEOTIDE SEQUENCE [LARGE SCALE GENOMIC DNA]</scope>
    <source>
        <strain evidence="2">DSM 44963</strain>
    </source>
</reference>
<dbReference type="AlphaFoldDB" id="D6TM15"/>
<gene>
    <name evidence="1" type="ORF">Krac_8131</name>
</gene>
<proteinExistence type="predicted"/>
<accession>D6TM15</accession>
<sequence length="43" mass="4682">MQSGTSIALYSWHGGRQNEASLPGCKQVTLNGNQANMTRKSCR</sequence>
<protein>
    <submittedName>
        <fullName evidence="1">Uncharacterized protein</fullName>
    </submittedName>
</protein>
<keyword evidence="2" id="KW-1185">Reference proteome</keyword>
<dbReference type="EMBL" id="ADVG01000002">
    <property type="protein sequence ID" value="EFH86815.1"/>
    <property type="molecule type" value="Genomic_DNA"/>
</dbReference>